<dbReference type="EMBL" id="CAJNOQ010028605">
    <property type="protein sequence ID" value="CAF1562900.1"/>
    <property type="molecule type" value="Genomic_DNA"/>
</dbReference>
<dbReference type="Proteomes" id="UP000681722">
    <property type="component" value="Unassembled WGS sequence"/>
</dbReference>
<proteinExistence type="predicted"/>
<dbReference type="EMBL" id="CAJOBA010054268">
    <property type="protein sequence ID" value="CAF4273115.1"/>
    <property type="molecule type" value="Genomic_DNA"/>
</dbReference>
<evidence type="ECO:0000313" key="3">
    <source>
        <dbReference type="EMBL" id="CAF1562900.1"/>
    </source>
</evidence>
<organism evidence="3 6">
    <name type="scientific">Didymodactylos carnosus</name>
    <dbReference type="NCBI Taxonomy" id="1234261"/>
    <lineage>
        <taxon>Eukaryota</taxon>
        <taxon>Metazoa</taxon>
        <taxon>Spiralia</taxon>
        <taxon>Gnathifera</taxon>
        <taxon>Rotifera</taxon>
        <taxon>Eurotatoria</taxon>
        <taxon>Bdelloidea</taxon>
        <taxon>Philodinida</taxon>
        <taxon>Philodinidae</taxon>
        <taxon>Didymodactylos</taxon>
    </lineage>
</organism>
<name>A0A815XX31_9BILA</name>
<dbReference type="Proteomes" id="UP000663829">
    <property type="component" value="Unassembled WGS sequence"/>
</dbReference>
<evidence type="ECO:0000313" key="5">
    <source>
        <dbReference type="EMBL" id="CAF4424510.1"/>
    </source>
</evidence>
<dbReference type="EMBL" id="CAJOBC010094368">
    <property type="protein sequence ID" value="CAF4424510.1"/>
    <property type="molecule type" value="Genomic_DNA"/>
</dbReference>
<evidence type="ECO:0000313" key="4">
    <source>
        <dbReference type="EMBL" id="CAF4273115.1"/>
    </source>
</evidence>
<comment type="caution">
    <text evidence="3">The sequence shown here is derived from an EMBL/GenBank/DDBJ whole genome shotgun (WGS) entry which is preliminary data.</text>
</comment>
<dbReference type="EMBL" id="CAJNOK010032337">
    <property type="protein sequence ID" value="CAF1482932.1"/>
    <property type="molecule type" value="Genomic_DNA"/>
</dbReference>
<feature type="non-terminal residue" evidence="3">
    <location>
        <position position="1"/>
    </location>
</feature>
<accession>A0A815XX31</accession>
<evidence type="ECO:0000313" key="2">
    <source>
        <dbReference type="EMBL" id="CAF1482932.1"/>
    </source>
</evidence>
<keyword evidence="6" id="KW-1185">Reference proteome</keyword>
<dbReference type="Proteomes" id="UP000682733">
    <property type="component" value="Unassembled WGS sequence"/>
</dbReference>
<dbReference type="AlphaFoldDB" id="A0A815XX31"/>
<reference evidence="3" key="1">
    <citation type="submission" date="2021-02" db="EMBL/GenBank/DDBJ databases">
        <authorList>
            <person name="Nowell W R."/>
        </authorList>
    </citation>
    <scope>NUCLEOTIDE SEQUENCE</scope>
</reference>
<feature type="compositionally biased region" description="Polar residues" evidence="1">
    <location>
        <begin position="22"/>
        <end position="33"/>
    </location>
</feature>
<feature type="region of interest" description="Disordered" evidence="1">
    <location>
        <begin position="19"/>
        <end position="64"/>
    </location>
</feature>
<gene>
    <name evidence="3" type="ORF">GPM918_LOCUS39880</name>
    <name evidence="2" type="ORF">OVA965_LOCUS36148</name>
    <name evidence="5" type="ORF">SRO942_LOCUS40787</name>
    <name evidence="4" type="ORF">TMI583_LOCUS37144</name>
</gene>
<evidence type="ECO:0000256" key="1">
    <source>
        <dbReference type="SAM" id="MobiDB-lite"/>
    </source>
</evidence>
<protein>
    <submittedName>
        <fullName evidence="3">Uncharacterized protein</fullName>
    </submittedName>
</protein>
<sequence>LIENFNCLQFVPPFDSCHDQNENALDQSPSQMKHNGRSRKRKCFLDDEEQQQSNRVDTDEQTHSYSKMIIEVREYRALTS</sequence>
<evidence type="ECO:0000313" key="6">
    <source>
        <dbReference type="Proteomes" id="UP000663829"/>
    </source>
</evidence>
<dbReference type="Proteomes" id="UP000677228">
    <property type="component" value="Unassembled WGS sequence"/>
</dbReference>